<dbReference type="Gene3D" id="1.20.1070.10">
    <property type="entry name" value="Rhodopsin 7-helix transmembrane proteins"/>
    <property type="match status" value="1"/>
</dbReference>
<dbReference type="GeneID" id="24591342"/>
<dbReference type="SUPFAM" id="SSF81321">
    <property type="entry name" value="Family A G protein-coupled receptor-like"/>
    <property type="match status" value="1"/>
</dbReference>
<reference evidence="11" key="1">
    <citation type="journal article" date="2012" name="Nat. Genet.">
        <title>Whole-genome sequence of Schistosoma haematobium.</title>
        <authorList>
            <person name="Young N.D."/>
            <person name="Jex A.R."/>
            <person name="Li B."/>
            <person name="Liu S."/>
            <person name="Yang L."/>
            <person name="Xiong Z."/>
            <person name="Li Y."/>
            <person name="Cantacessi C."/>
            <person name="Hall R.S."/>
            <person name="Xu X."/>
            <person name="Chen F."/>
            <person name="Wu X."/>
            <person name="Zerlotini A."/>
            <person name="Oliveira G."/>
            <person name="Hofmann A."/>
            <person name="Zhang G."/>
            <person name="Fang X."/>
            <person name="Kang Y."/>
            <person name="Campbell B.E."/>
            <person name="Loukas A."/>
            <person name="Ranganathan S."/>
            <person name="Rollinson D."/>
            <person name="Rinaldi G."/>
            <person name="Brindley P.J."/>
            <person name="Yang H."/>
            <person name="Wang J."/>
            <person name="Wang J."/>
            <person name="Gasser R.B."/>
        </authorList>
    </citation>
    <scope>NUCLEOTIDE SEQUENCE</scope>
</reference>
<comment type="subcellular location">
    <subcellularLocation>
        <location evidence="1">Membrane</location>
        <topology evidence="1">Multi-pass membrane protein</topology>
    </subcellularLocation>
</comment>
<dbReference type="EMBL" id="AMPZ03000003">
    <property type="protein sequence ID" value="KAH9588550.1"/>
    <property type="molecule type" value="Genomic_DNA"/>
</dbReference>
<evidence type="ECO:0000256" key="5">
    <source>
        <dbReference type="ARBA" id="ARBA00023136"/>
    </source>
</evidence>
<keyword evidence="2 9" id="KW-0812">Transmembrane</keyword>
<reference evidence="11" key="2">
    <citation type="journal article" date="2019" name="Gigascience">
        <title>High-quality Schistosoma haematobium genome achieved by single-molecule and long-range sequencing.</title>
        <authorList>
            <person name="Stroehlein A.J."/>
            <person name="Korhonen P.K."/>
            <person name="Chong T.M."/>
            <person name="Lim Y.L."/>
            <person name="Chan K.G."/>
            <person name="Webster B."/>
            <person name="Rollinson D."/>
            <person name="Brindley P.J."/>
            <person name="Gasser R.B."/>
            <person name="Young N.D."/>
        </authorList>
    </citation>
    <scope>NUCLEOTIDE SEQUENCE</scope>
</reference>
<evidence type="ECO:0000256" key="7">
    <source>
        <dbReference type="ARBA" id="ARBA00023224"/>
    </source>
</evidence>
<feature type="transmembrane region" description="Helical" evidence="9">
    <location>
        <begin position="123"/>
        <end position="140"/>
    </location>
</feature>
<feature type="transmembrane region" description="Helical" evidence="9">
    <location>
        <begin position="39"/>
        <end position="61"/>
    </location>
</feature>
<sequence>MSFITFNTSIHHNHNNNPIEKCSIHVKNMEYAVGFLRGYISPIIVLFGVFGNISAFYLFLTHKPWNRFSIYVMTLAISDSLVLITNTLLDDFLGRGLYYLTNKNIMIKLDTISLISCQLMELIGTWFVFNSGCLLVAFSIDRVNCLYWPLKCRSNGGVGMAIFICSFIIIIGLIFSIPYALLQTLIDKNVHITNSTLTNYINTTTTNTTHMDNSSIMSNHTIQNQIYDLSHCSDCIENHHNVAETMKSSSPSLTCALSTNGHPMNDKDLLSFLFSTVLTYMVPCILLVFINLILLIKLISIKSKRRILCKTMNKNIQFVNWYNTTTTTNNNNNNDRINLSSSELISMNPITSPPPQPPPATTRTLSSVVIATNEQENSLTSTITTILQRRRHTITEDRKEIGRIVALLLLSFFYLCFTFPVSISLTIRANLNYKHSNCLHLLYAHLSRLLTSIKDINYALNGYTYAVFFQFYRTKLLKILTCKCTTTTTSNHTTHTHTNTTTTTTTTTNTNTTRNIHKHSYRYRQSKTENSKYTDE</sequence>
<dbReference type="PANTHER" id="PTHR24243">
    <property type="entry name" value="G-PROTEIN COUPLED RECEPTOR"/>
    <property type="match status" value="1"/>
</dbReference>
<evidence type="ECO:0000256" key="3">
    <source>
        <dbReference type="ARBA" id="ARBA00022989"/>
    </source>
</evidence>
<keyword evidence="3 9" id="KW-1133">Transmembrane helix</keyword>
<name>A0A922S167_SCHHA</name>
<dbReference type="CTD" id="24591342"/>
<evidence type="ECO:0000313" key="11">
    <source>
        <dbReference type="EMBL" id="KAH9588550.1"/>
    </source>
</evidence>
<evidence type="ECO:0000259" key="10">
    <source>
        <dbReference type="PROSITE" id="PS50262"/>
    </source>
</evidence>
<dbReference type="Proteomes" id="UP000471633">
    <property type="component" value="Unassembled WGS sequence"/>
</dbReference>
<dbReference type="PANTHER" id="PTHR24243:SF233">
    <property type="entry name" value="THYROTROPIN-RELEASING HORMONE RECEPTOR"/>
    <property type="match status" value="1"/>
</dbReference>
<keyword evidence="4" id="KW-0297">G-protein coupled receptor</keyword>
<accession>A0A922S167</accession>
<dbReference type="GO" id="GO:0004930">
    <property type="term" value="F:G protein-coupled receptor activity"/>
    <property type="evidence" value="ECO:0007669"/>
    <property type="project" value="UniProtKB-KW"/>
</dbReference>
<evidence type="ECO:0000256" key="1">
    <source>
        <dbReference type="ARBA" id="ARBA00004141"/>
    </source>
</evidence>
<keyword evidence="5 9" id="KW-0472">Membrane</keyword>
<dbReference type="KEGG" id="shx:MS3_00005918"/>
<feature type="region of interest" description="Disordered" evidence="8">
    <location>
        <begin position="492"/>
        <end position="536"/>
    </location>
</feature>
<dbReference type="InterPro" id="IPR017452">
    <property type="entry name" value="GPCR_Rhodpsn_7TM"/>
</dbReference>
<feature type="compositionally biased region" description="Basic residues" evidence="8">
    <location>
        <begin position="515"/>
        <end position="525"/>
    </location>
</feature>
<evidence type="ECO:0000313" key="12">
    <source>
        <dbReference type="Proteomes" id="UP000471633"/>
    </source>
</evidence>
<dbReference type="PROSITE" id="PS50262">
    <property type="entry name" value="G_PROTEIN_RECEP_F1_2"/>
    <property type="match status" value="1"/>
</dbReference>
<feature type="transmembrane region" description="Helical" evidence="9">
    <location>
        <begin position="404"/>
        <end position="427"/>
    </location>
</feature>
<evidence type="ECO:0000256" key="9">
    <source>
        <dbReference type="SAM" id="Phobius"/>
    </source>
</evidence>
<keyword evidence="6" id="KW-0675">Receptor</keyword>
<dbReference type="GO" id="GO:0005886">
    <property type="term" value="C:plasma membrane"/>
    <property type="evidence" value="ECO:0007669"/>
    <property type="project" value="TreeGrafter"/>
</dbReference>
<feature type="transmembrane region" description="Helical" evidence="9">
    <location>
        <begin position="272"/>
        <end position="296"/>
    </location>
</feature>
<evidence type="ECO:0000256" key="8">
    <source>
        <dbReference type="SAM" id="MobiDB-lite"/>
    </source>
</evidence>
<keyword evidence="12" id="KW-1185">Reference proteome</keyword>
<keyword evidence="7" id="KW-0807">Transducer</keyword>
<feature type="transmembrane region" description="Helical" evidence="9">
    <location>
        <begin position="68"/>
        <end position="89"/>
    </location>
</feature>
<organism evidence="11 12">
    <name type="scientific">Schistosoma haematobium</name>
    <name type="common">Blood fluke</name>
    <dbReference type="NCBI Taxonomy" id="6185"/>
    <lineage>
        <taxon>Eukaryota</taxon>
        <taxon>Metazoa</taxon>
        <taxon>Spiralia</taxon>
        <taxon>Lophotrochozoa</taxon>
        <taxon>Platyhelminthes</taxon>
        <taxon>Trematoda</taxon>
        <taxon>Digenea</taxon>
        <taxon>Strigeidida</taxon>
        <taxon>Schistosomatoidea</taxon>
        <taxon>Schistosomatidae</taxon>
        <taxon>Schistosoma</taxon>
    </lineage>
</organism>
<feature type="transmembrane region" description="Helical" evidence="9">
    <location>
        <begin position="161"/>
        <end position="181"/>
    </location>
</feature>
<proteinExistence type="predicted"/>
<dbReference type="PRINTS" id="PR00237">
    <property type="entry name" value="GPCRRHODOPSN"/>
</dbReference>
<dbReference type="AlphaFoldDB" id="A0A922S167"/>
<reference evidence="11" key="4">
    <citation type="journal article" date="2022" name="PLoS Pathog.">
        <title>Chromosome-level genome of Schistosoma haematobium underpins genome-wide explorations of molecular variation.</title>
        <authorList>
            <person name="Stroehlein A.J."/>
            <person name="Korhonen P.K."/>
            <person name="Lee V.V."/>
            <person name="Ralph S.A."/>
            <person name="Mentink-Kane M."/>
            <person name="You H."/>
            <person name="McManus D.P."/>
            <person name="Tchuente L.T."/>
            <person name="Stothard J.R."/>
            <person name="Kaur P."/>
            <person name="Dudchenko O."/>
            <person name="Aiden E.L."/>
            <person name="Yang B."/>
            <person name="Yang H."/>
            <person name="Emery A.M."/>
            <person name="Webster B.L."/>
            <person name="Brindley P.J."/>
            <person name="Rollinson D."/>
            <person name="Chang B.C.H."/>
            <person name="Gasser R.B."/>
            <person name="Young N.D."/>
        </authorList>
    </citation>
    <scope>NUCLEOTIDE SEQUENCE</scope>
</reference>
<evidence type="ECO:0000256" key="4">
    <source>
        <dbReference type="ARBA" id="ARBA00023040"/>
    </source>
</evidence>
<reference evidence="11" key="3">
    <citation type="submission" date="2021-06" db="EMBL/GenBank/DDBJ databases">
        <title>Chromosome-level genome assembly for S. haematobium.</title>
        <authorList>
            <person name="Stroehlein A.J."/>
        </authorList>
    </citation>
    <scope>NUCLEOTIDE SEQUENCE</scope>
</reference>
<dbReference type="InterPro" id="IPR000276">
    <property type="entry name" value="GPCR_Rhodpsn"/>
</dbReference>
<gene>
    <name evidence="11" type="ORF">MS3_00005918</name>
</gene>
<dbReference type="RefSeq" id="XP_051070036.1">
    <property type="nucleotide sequence ID" value="XM_051214012.1"/>
</dbReference>
<comment type="caution">
    <text evidence="11">The sequence shown here is derived from an EMBL/GenBank/DDBJ whole genome shotgun (WGS) entry which is preliminary data.</text>
</comment>
<feature type="compositionally biased region" description="Low complexity" evidence="8">
    <location>
        <begin position="492"/>
        <end position="513"/>
    </location>
</feature>
<feature type="compositionally biased region" description="Basic and acidic residues" evidence="8">
    <location>
        <begin position="526"/>
        <end position="536"/>
    </location>
</feature>
<evidence type="ECO:0000256" key="6">
    <source>
        <dbReference type="ARBA" id="ARBA00023170"/>
    </source>
</evidence>
<evidence type="ECO:0000256" key="2">
    <source>
        <dbReference type="ARBA" id="ARBA00022692"/>
    </source>
</evidence>
<protein>
    <recommendedName>
        <fullName evidence="10">G-protein coupled receptors family 1 profile domain-containing protein</fullName>
    </recommendedName>
</protein>
<feature type="domain" description="G-protein coupled receptors family 1 profile" evidence="10">
    <location>
        <begin position="51"/>
        <end position="465"/>
    </location>
</feature>